<evidence type="ECO:0000313" key="8">
    <source>
        <dbReference type="EMBL" id="MBP0456179.1"/>
    </source>
</evidence>
<dbReference type="GO" id="GO:0016705">
    <property type="term" value="F:oxidoreductase activity, acting on paired donors, with incorporation or reduction of molecular oxygen"/>
    <property type="evidence" value="ECO:0007669"/>
    <property type="project" value="InterPro"/>
</dbReference>
<keyword evidence="5 7" id="KW-0408">Iron</keyword>
<evidence type="ECO:0000313" key="9">
    <source>
        <dbReference type="Proteomes" id="UP000670475"/>
    </source>
</evidence>
<dbReference type="SUPFAM" id="SSF48264">
    <property type="entry name" value="Cytochrome P450"/>
    <property type="match status" value="1"/>
</dbReference>
<dbReference type="PANTHER" id="PTHR46696:SF1">
    <property type="entry name" value="CYTOCHROME P450 YJIB-RELATED"/>
    <property type="match status" value="1"/>
</dbReference>
<dbReference type="PANTHER" id="PTHR46696">
    <property type="entry name" value="P450, PUTATIVE (EUROFUNG)-RELATED"/>
    <property type="match status" value="1"/>
</dbReference>
<dbReference type="EMBL" id="JAGIQL010000003">
    <property type="protein sequence ID" value="MBP0456179.1"/>
    <property type="molecule type" value="Genomic_DNA"/>
</dbReference>
<evidence type="ECO:0000256" key="6">
    <source>
        <dbReference type="ARBA" id="ARBA00023033"/>
    </source>
</evidence>
<keyword evidence="9" id="KW-1185">Reference proteome</keyword>
<sequence>MIDDPAAFVADPHARYARLRAGGAVRRVRLPDGAVSWLVLGHDAVRAALADPRLCNDIRVSATRDDDGGFAVGRNMLQADPPDHTRLRRLVAREFTARRVEALRPRVERITHELLDAMAPHGRADLVEALSYPLPITVICELLGVPEADRPRFARWSAEVVAATDPVAAGAAQGEMAAYLAALIEAKRGDPAAADLLAALARTPGQGEQNGVRTDEEEALSGEELVGMAFLLLVAGHETTANLISSSVLLLLRNPDQLAVLRADFSLLEAAVEESLRQEPPTLAANFRYASQDVDLGGVTIRAGDTVIVSLAAANRDPARFGDPDRFDIRRDPAEMRGHLSFGHGIHHCLGAPLARLEAPIALRALLERCPGLALDEETGTAAWRPSLLHGLATLPVRW</sequence>
<gene>
    <name evidence="8" type="ORF">JFN87_01510</name>
</gene>
<dbReference type="InterPro" id="IPR017972">
    <property type="entry name" value="Cyt_P450_CS"/>
</dbReference>
<evidence type="ECO:0000256" key="4">
    <source>
        <dbReference type="ARBA" id="ARBA00023002"/>
    </source>
</evidence>
<dbReference type="CDD" id="cd11029">
    <property type="entry name" value="CYP107-like"/>
    <property type="match status" value="1"/>
</dbReference>
<evidence type="ECO:0000256" key="2">
    <source>
        <dbReference type="ARBA" id="ARBA00022617"/>
    </source>
</evidence>
<comment type="caution">
    <text evidence="8">The sequence shown here is derived from an EMBL/GenBank/DDBJ whole genome shotgun (WGS) entry which is preliminary data.</text>
</comment>
<evidence type="ECO:0000256" key="3">
    <source>
        <dbReference type="ARBA" id="ARBA00022723"/>
    </source>
</evidence>
<reference evidence="8" key="1">
    <citation type="submission" date="2021-03" db="EMBL/GenBank/DDBJ databases">
        <title>Whole genome sequence of Streptomyces bomunensis MMS17-BM035.</title>
        <authorList>
            <person name="Lee J.H."/>
        </authorList>
    </citation>
    <scope>NUCLEOTIDE SEQUENCE</scope>
    <source>
        <strain evidence="8">MMS17-BM035</strain>
    </source>
</reference>
<organism evidence="8 9">
    <name type="scientific">Streptomyces montanisoli</name>
    <dbReference type="NCBI Taxonomy" id="2798581"/>
    <lineage>
        <taxon>Bacteria</taxon>
        <taxon>Bacillati</taxon>
        <taxon>Actinomycetota</taxon>
        <taxon>Actinomycetes</taxon>
        <taxon>Kitasatosporales</taxon>
        <taxon>Streptomycetaceae</taxon>
        <taxon>Streptomyces</taxon>
    </lineage>
</organism>
<dbReference type="GO" id="GO:0004497">
    <property type="term" value="F:monooxygenase activity"/>
    <property type="evidence" value="ECO:0007669"/>
    <property type="project" value="UniProtKB-KW"/>
</dbReference>
<dbReference type="FunFam" id="1.10.630.10:FF:000018">
    <property type="entry name" value="Cytochrome P450 monooxygenase"/>
    <property type="match status" value="1"/>
</dbReference>
<accession>A0A940M4X0</accession>
<name>A0A940M4X0_9ACTN</name>
<keyword evidence="4 7" id="KW-0560">Oxidoreductase</keyword>
<proteinExistence type="inferred from homology"/>
<keyword evidence="2 7" id="KW-0349">Heme</keyword>
<dbReference type="PRINTS" id="PR00359">
    <property type="entry name" value="BP450"/>
</dbReference>
<protein>
    <submittedName>
        <fullName evidence="8">Cytochrome P450</fullName>
    </submittedName>
</protein>
<dbReference type="Proteomes" id="UP000670475">
    <property type="component" value="Unassembled WGS sequence"/>
</dbReference>
<evidence type="ECO:0000256" key="5">
    <source>
        <dbReference type="ARBA" id="ARBA00023004"/>
    </source>
</evidence>
<keyword evidence="6 7" id="KW-0503">Monooxygenase</keyword>
<dbReference type="InterPro" id="IPR002397">
    <property type="entry name" value="Cyt_P450_B"/>
</dbReference>
<comment type="similarity">
    <text evidence="1 7">Belongs to the cytochrome P450 family.</text>
</comment>
<keyword evidence="3 7" id="KW-0479">Metal-binding</keyword>
<dbReference type="AlphaFoldDB" id="A0A940M4X0"/>
<evidence type="ECO:0000256" key="7">
    <source>
        <dbReference type="RuleBase" id="RU000461"/>
    </source>
</evidence>
<dbReference type="InterPro" id="IPR001128">
    <property type="entry name" value="Cyt_P450"/>
</dbReference>
<dbReference type="GO" id="GO:0020037">
    <property type="term" value="F:heme binding"/>
    <property type="evidence" value="ECO:0007669"/>
    <property type="project" value="InterPro"/>
</dbReference>
<dbReference type="Pfam" id="PF00067">
    <property type="entry name" value="p450"/>
    <property type="match status" value="1"/>
</dbReference>
<dbReference type="Gene3D" id="1.10.630.10">
    <property type="entry name" value="Cytochrome P450"/>
    <property type="match status" value="1"/>
</dbReference>
<dbReference type="InterPro" id="IPR036396">
    <property type="entry name" value="Cyt_P450_sf"/>
</dbReference>
<dbReference type="PRINTS" id="PR00385">
    <property type="entry name" value="P450"/>
</dbReference>
<evidence type="ECO:0000256" key="1">
    <source>
        <dbReference type="ARBA" id="ARBA00010617"/>
    </source>
</evidence>
<dbReference type="PROSITE" id="PS00086">
    <property type="entry name" value="CYTOCHROME_P450"/>
    <property type="match status" value="1"/>
</dbReference>
<dbReference type="GO" id="GO:0005506">
    <property type="term" value="F:iron ion binding"/>
    <property type="evidence" value="ECO:0007669"/>
    <property type="project" value="InterPro"/>
</dbReference>